<protein>
    <recommendedName>
        <fullName evidence="3">Cas12f1-like TNB domain-containing protein</fullName>
    </recommendedName>
</protein>
<gene>
    <name evidence="4" type="ORF">Cco03nite_51120</name>
</gene>
<dbReference type="AlphaFoldDB" id="A0A8J3KST1"/>
<feature type="region of interest" description="Disordered" evidence="2">
    <location>
        <begin position="440"/>
        <end position="495"/>
    </location>
</feature>
<feature type="domain" description="Cas12f1-like TNB" evidence="3">
    <location>
        <begin position="355"/>
        <end position="412"/>
    </location>
</feature>
<dbReference type="EMBL" id="BONI01000047">
    <property type="protein sequence ID" value="GIG08412.1"/>
    <property type="molecule type" value="Genomic_DNA"/>
</dbReference>
<proteinExistence type="predicted"/>
<accession>A0A8J3KST1</accession>
<dbReference type="Proteomes" id="UP000630887">
    <property type="component" value="Unassembled WGS sequence"/>
</dbReference>
<reference evidence="4 5" key="1">
    <citation type="submission" date="2021-01" db="EMBL/GenBank/DDBJ databases">
        <title>Whole genome shotgun sequence of Catellatospora coxensis NBRC 107359.</title>
        <authorList>
            <person name="Komaki H."/>
            <person name="Tamura T."/>
        </authorList>
    </citation>
    <scope>NUCLEOTIDE SEQUENCE [LARGE SCALE GENOMIC DNA]</scope>
    <source>
        <strain evidence="4 5">NBRC 107359</strain>
    </source>
</reference>
<evidence type="ECO:0000256" key="1">
    <source>
        <dbReference type="ARBA" id="ARBA00023125"/>
    </source>
</evidence>
<dbReference type="NCBIfam" id="NF040570">
    <property type="entry name" value="guided_TnpB"/>
    <property type="match status" value="1"/>
</dbReference>
<evidence type="ECO:0000256" key="2">
    <source>
        <dbReference type="SAM" id="MobiDB-lite"/>
    </source>
</evidence>
<sequence length="495" mass="55145">MKVTRVAYSHGLNPGKYAALSEQACRLGRVRSRVWQQYGSVVGAGLKDRQVRDAWLADGTHHRFGVLANAWKETVRDAMADIAANREAAKVHVRQAIRRHASDPVKMKHLFTELKADRWAADPFLSRQMRRHCKRGKNRTHNQIVVRSDQHNTKVDARGRLWLAVPGLRRRQLVRIPLNTTIAPTGTLRLILRGGLVEIHYQIDAADMRTSQRPCGTRRVGVDKGYTEALTDSDGDHHGTRLGRLLTTESDHRKAKGRARAKLRSIANGAARRGDHAKAARIHRHNLGTVKRQRRRARWEATVRTETFTAVHRVVDKANTVVAEDLTKKFTGRSLLGKNTNRRLAAWTKGVTAEALKNVSERRGSALVPVNAAYTSQACHRCAALGRRGGDRLHCTRCGVVWQADVNAAINILQRASDPDIALHTPHTRVKQILQERADRHRTRLPVQDSSHHPAAESETSELLSNEQYAGSRGVDDGIGGSDRRQRQAGPGGGT</sequence>
<keyword evidence="5" id="KW-1185">Reference proteome</keyword>
<evidence type="ECO:0000313" key="4">
    <source>
        <dbReference type="EMBL" id="GIG08412.1"/>
    </source>
</evidence>
<evidence type="ECO:0000259" key="3">
    <source>
        <dbReference type="Pfam" id="PF07282"/>
    </source>
</evidence>
<keyword evidence="1" id="KW-0238">DNA-binding</keyword>
<evidence type="ECO:0000313" key="5">
    <source>
        <dbReference type="Proteomes" id="UP000630887"/>
    </source>
</evidence>
<dbReference type="Pfam" id="PF07282">
    <property type="entry name" value="Cas12f1-like_TNB"/>
    <property type="match status" value="1"/>
</dbReference>
<dbReference type="GO" id="GO:0003677">
    <property type="term" value="F:DNA binding"/>
    <property type="evidence" value="ECO:0007669"/>
    <property type="project" value="UniProtKB-KW"/>
</dbReference>
<name>A0A8J3KST1_9ACTN</name>
<organism evidence="4 5">
    <name type="scientific">Catellatospora coxensis</name>
    <dbReference type="NCBI Taxonomy" id="310354"/>
    <lineage>
        <taxon>Bacteria</taxon>
        <taxon>Bacillati</taxon>
        <taxon>Actinomycetota</taxon>
        <taxon>Actinomycetes</taxon>
        <taxon>Micromonosporales</taxon>
        <taxon>Micromonosporaceae</taxon>
        <taxon>Catellatospora</taxon>
    </lineage>
</organism>
<comment type="caution">
    <text evidence="4">The sequence shown here is derived from an EMBL/GenBank/DDBJ whole genome shotgun (WGS) entry which is preliminary data.</text>
</comment>
<dbReference type="InterPro" id="IPR010095">
    <property type="entry name" value="Cas12f1-like_TNB"/>
</dbReference>